<dbReference type="GO" id="GO:0006152">
    <property type="term" value="P:purine nucleoside catabolic process"/>
    <property type="evidence" value="ECO:0007669"/>
    <property type="project" value="TreeGrafter"/>
</dbReference>
<dbReference type="GO" id="GO:0005829">
    <property type="term" value="C:cytosol"/>
    <property type="evidence" value="ECO:0007669"/>
    <property type="project" value="TreeGrafter"/>
</dbReference>
<keyword evidence="1" id="KW-0378">Hydrolase</keyword>
<dbReference type="InterPro" id="IPR023186">
    <property type="entry name" value="IUNH"/>
</dbReference>
<dbReference type="InterPro" id="IPR036452">
    <property type="entry name" value="Ribo_hydro-like"/>
</dbReference>
<dbReference type="PANTHER" id="PTHR12304">
    <property type="entry name" value="INOSINE-URIDINE PREFERRING NUCLEOSIDE HYDROLASE"/>
    <property type="match status" value="1"/>
</dbReference>
<evidence type="ECO:0000259" key="3">
    <source>
        <dbReference type="Pfam" id="PF01156"/>
    </source>
</evidence>
<protein>
    <submittedName>
        <fullName evidence="4">Purine nucleosidase</fullName>
    </submittedName>
</protein>
<dbReference type="AlphaFoldDB" id="A0A318TTU1"/>
<keyword evidence="2" id="KW-0326">Glycosidase</keyword>
<dbReference type="EMBL" id="QJTJ01000005">
    <property type="protein sequence ID" value="PYF07280.1"/>
    <property type="molecule type" value="Genomic_DNA"/>
</dbReference>
<dbReference type="Gene3D" id="3.90.245.10">
    <property type="entry name" value="Ribonucleoside hydrolase-like"/>
    <property type="match status" value="1"/>
</dbReference>
<keyword evidence="5" id="KW-1185">Reference proteome</keyword>
<proteinExistence type="predicted"/>
<dbReference type="GO" id="GO:0008477">
    <property type="term" value="F:purine nucleosidase activity"/>
    <property type="evidence" value="ECO:0007669"/>
    <property type="project" value="TreeGrafter"/>
</dbReference>
<accession>A0A318TTU1</accession>
<comment type="caution">
    <text evidence="4">The sequence shown here is derived from an EMBL/GenBank/DDBJ whole genome shotgun (WGS) entry which is preliminary data.</text>
</comment>
<evidence type="ECO:0000313" key="4">
    <source>
        <dbReference type="EMBL" id="PYF07280.1"/>
    </source>
</evidence>
<evidence type="ECO:0000256" key="1">
    <source>
        <dbReference type="ARBA" id="ARBA00022801"/>
    </source>
</evidence>
<gene>
    <name evidence="4" type="ORF">BJ095_10570</name>
</gene>
<evidence type="ECO:0000313" key="5">
    <source>
        <dbReference type="Proteomes" id="UP000247416"/>
    </source>
</evidence>
<sequence>MAIMYAILDPEIELVGIVASYGNVTKDQATANAAYLLELAGRSDIPVIPGASMPVTEEETVFYPEIHGQEGIGPIQPPENFQYRIYPFDMIRHIIEKYKDEVIIVDTGRSTTLATAFILFPEYIEMVNSFYVMGGAFFVPGNATALAEANFYGDPTSSNFVLKYAHNLTITPLNVTQQAVLTEEMVRAISNNDKNMYANLLEPIFQYYFDFYKKSVPGIQGAPIHDLLTVMVVKNPSIVEYIYYDATVIEATEAKGMSYIDYRPTAEKGKTRIAVKLHYEAFIEELRKVMVQD</sequence>
<evidence type="ECO:0000256" key="2">
    <source>
        <dbReference type="ARBA" id="ARBA00023295"/>
    </source>
</evidence>
<dbReference type="SUPFAM" id="SSF53590">
    <property type="entry name" value="Nucleoside hydrolase"/>
    <property type="match status" value="1"/>
</dbReference>
<dbReference type="InterPro" id="IPR001910">
    <property type="entry name" value="Inosine/uridine_hydrolase_dom"/>
</dbReference>
<dbReference type="Pfam" id="PF01156">
    <property type="entry name" value="IU_nuc_hydro"/>
    <property type="match status" value="1"/>
</dbReference>
<name>A0A318TTU1_9BACL</name>
<reference evidence="4 5" key="1">
    <citation type="submission" date="2018-06" db="EMBL/GenBank/DDBJ databases">
        <title>Genomic Encyclopedia of Archaeal and Bacterial Type Strains, Phase II (KMG-II): from individual species to whole genera.</title>
        <authorList>
            <person name="Goeker M."/>
        </authorList>
    </citation>
    <scope>NUCLEOTIDE SEQUENCE [LARGE SCALE GENOMIC DNA]</scope>
    <source>
        <strain evidence="4 5">KACC 16626</strain>
    </source>
</reference>
<feature type="domain" description="Inosine/uridine-preferring nucleoside hydrolase" evidence="3">
    <location>
        <begin position="1"/>
        <end position="283"/>
    </location>
</feature>
<dbReference type="Proteomes" id="UP000247416">
    <property type="component" value="Unassembled WGS sequence"/>
</dbReference>
<organism evidence="4 5">
    <name type="scientific">Ureibacillus chungkukjangi</name>
    <dbReference type="NCBI Taxonomy" id="1202712"/>
    <lineage>
        <taxon>Bacteria</taxon>
        <taxon>Bacillati</taxon>
        <taxon>Bacillota</taxon>
        <taxon>Bacilli</taxon>
        <taxon>Bacillales</taxon>
        <taxon>Caryophanaceae</taxon>
        <taxon>Ureibacillus</taxon>
    </lineage>
</organism>
<dbReference type="CDD" id="cd00455">
    <property type="entry name" value="nuc_hydro"/>
    <property type="match status" value="1"/>
</dbReference>
<dbReference type="PANTHER" id="PTHR12304:SF4">
    <property type="entry name" value="URIDINE NUCLEOSIDASE"/>
    <property type="match status" value="1"/>
</dbReference>